<dbReference type="EMBL" id="BMXI01000020">
    <property type="protein sequence ID" value="GHC65876.1"/>
    <property type="molecule type" value="Genomic_DNA"/>
</dbReference>
<dbReference type="GO" id="GO:0003899">
    <property type="term" value="F:DNA-directed RNA polymerase activity"/>
    <property type="evidence" value="ECO:0007669"/>
    <property type="project" value="InterPro"/>
</dbReference>
<evidence type="ECO:0000313" key="4">
    <source>
        <dbReference type="EMBL" id="GHC65876.1"/>
    </source>
</evidence>
<dbReference type="NCBIfam" id="NF001579">
    <property type="entry name" value="PRK00392.6-2"/>
    <property type="match status" value="1"/>
</dbReference>
<sequence>MEEDKIVQFNPPKPASRFSGTPMKSELVEKASEVMPDPQILINMVSCRVKQLNDGRAPLVETVPSMGAADIALTEIIEGKIKLAETPAP</sequence>
<accession>A0A918WPS9</accession>
<protein>
    <recommendedName>
        <fullName evidence="6">DNA-directed RNA polymerase subunit omega</fullName>
    </recommendedName>
</protein>
<feature type="region of interest" description="Disordered" evidence="3">
    <location>
        <begin position="1"/>
        <end position="22"/>
    </location>
</feature>
<keyword evidence="5" id="KW-1185">Reference proteome</keyword>
<evidence type="ECO:0000313" key="5">
    <source>
        <dbReference type="Proteomes" id="UP000644507"/>
    </source>
</evidence>
<dbReference type="SUPFAM" id="SSF63562">
    <property type="entry name" value="RPB6/omega subunit-like"/>
    <property type="match status" value="1"/>
</dbReference>
<dbReference type="Proteomes" id="UP000644507">
    <property type="component" value="Unassembled WGS sequence"/>
</dbReference>
<gene>
    <name evidence="4" type="ORF">GCM10007100_37060</name>
</gene>
<proteinExistence type="predicted"/>
<reference evidence="4" key="2">
    <citation type="submission" date="2020-09" db="EMBL/GenBank/DDBJ databases">
        <authorList>
            <person name="Sun Q."/>
            <person name="Kim S."/>
        </authorList>
    </citation>
    <scope>NUCLEOTIDE SEQUENCE</scope>
    <source>
        <strain evidence="4">KCTC 12988</strain>
    </source>
</reference>
<organism evidence="4 5">
    <name type="scientific">Roseibacillus persicicus</name>
    <dbReference type="NCBI Taxonomy" id="454148"/>
    <lineage>
        <taxon>Bacteria</taxon>
        <taxon>Pseudomonadati</taxon>
        <taxon>Verrucomicrobiota</taxon>
        <taxon>Verrucomicrobiia</taxon>
        <taxon>Verrucomicrobiales</taxon>
        <taxon>Verrucomicrobiaceae</taxon>
        <taxon>Roseibacillus</taxon>
    </lineage>
</organism>
<reference evidence="4" key="1">
    <citation type="journal article" date="2014" name="Int. J. Syst. Evol. Microbiol.">
        <title>Complete genome sequence of Corynebacterium casei LMG S-19264T (=DSM 44701T), isolated from a smear-ripened cheese.</title>
        <authorList>
            <consortium name="US DOE Joint Genome Institute (JGI-PGF)"/>
            <person name="Walter F."/>
            <person name="Albersmeier A."/>
            <person name="Kalinowski J."/>
            <person name="Ruckert C."/>
        </authorList>
    </citation>
    <scope>NUCLEOTIDE SEQUENCE</scope>
    <source>
        <strain evidence="4">KCTC 12988</strain>
    </source>
</reference>
<name>A0A918WPS9_9BACT</name>
<evidence type="ECO:0008006" key="6">
    <source>
        <dbReference type="Google" id="ProtNLM"/>
    </source>
</evidence>
<dbReference type="GO" id="GO:0003677">
    <property type="term" value="F:DNA binding"/>
    <property type="evidence" value="ECO:0007669"/>
    <property type="project" value="InterPro"/>
</dbReference>
<dbReference type="InterPro" id="IPR036161">
    <property type="entry name" value="RPB6/omega-like_sf"/>
</dbReference>
<keyword evidence="1" id="KW-0240">DNA-directed RNA polymerase</keyword>
<dbReference type="GO" id="GO:0000428">
    <property type="term" value="C:DNA-directed RNA polymerase complex"/>
    <property type="evidence" value="ECO:0007669"/>
    <property type="project" value="UniProtKB-KW"/>
</dbReference>
<evidence type="ECO:0000256" key="3">
    <source>
        <dbReference type="SAM" id="MobiDB-lite"/>
    </source>
</evidence>
<dbReference type="AlphaFoldDB" id="A0A918WPS9"/>
<evidence type="ECO:0000256" key="2">
    <source>
        <dbReference type="ARBA" id="ARBA00023163"/>
    </source>
</evidence>
<dbReference type="Gene3D" id="3.90.940.10">
    <property type="match status" value="1"/>
</dbReference>
<evidence type="ECO:0000256" key="1">
    <source>
        <dbReference type="ARBA" id="ARBA00022478"/>
    </source>
</evidence>
<comment type="caution">
    <text evidence="4">The sequence shown here is derived from an EMBL/GenBank/DDBJ whole genome shotgun (WGS) entry which is preliminary data.</text>
</comment>
<dbReference type="GO" id="GO:0006351">
    <property type="term" value="P:DNA-templated transcription"/>
    <property type="evidence" value="ECO:0007669"/>
    <property type="project" value="InterPro"/>
</dbReference>
<keyword evidence="2" id="KW-0804">Transcription</keyword>